<keyword evidence="2" id="KW-1185">Reference proteome</keyword>
<dbReference type="SUPFAM" id="SSF52980">
    <property type="entry name" value="Restriction endonuclease-like"/>
    <property type="match status" value="1"/>
</dbReference>
<dbReference type="Gene3D" id="3.40.960.10">
    <property type="entry name" value="VSR Endonuclease"/>
    <property type="match status" value="1"/>
</dbReference>
<dbReference type="RefSeq" id="WP_344963126.1">
    <property type="nucleotide sequence ID" value="NZ_BAAAXZ010000096.1"/>
</dbReference>
<name>A0ABN3WWP4_STRTU</name>
<dbReference type="InterPro" id="IPR011335">
    <property type="entry name" value="Restrct_endonuc-II-like"/>
</dbReference>
<organism evidence="1 2">
    <name type="scientific">Streptomyces thioluteus</name>
    <dbReference type="NCBI Taxonomy" id="66431"/>
    <lineage>
        <taxon>Bacteria</taxon>
        <taxon>Bacillati</taxon>
        <taxon>Actinomycetota</taxon>
        <taxon>Actinomycetes</taxon>
        <taxon>Kitasatosporales</taxon>
        <taxon>Streptomycetaceae</taxon>
        <taxon>Streptomyces</taxon>
    </lineage>
</organism>
<sequence length="114" mass="12685">MQWLALADPGSGSPVETLARLRMRDAGSAPETQVRFVTPGGRTVYVDFFFRGSGLVVEIEGYAWHGSRAQHQRDTARYNELADCPEVRKMLRFTAADVLYRPGAMVRRVQAALG</sequence>
<evidence type="ECO:0000313" key="1">
    <source>
        <dbReference type="EMBL" id="GAA2928256.1"/>
    </source>
</evidence>
<reference evidence="1 2" key="1">
    <citation type="journal article" date="2019" name="Int. J. Syst. Evol. Microbiol.">
        <title>The Global Catalogue of Microorganisms (GCM) 10K type strain sequencing project: providing services to taxonomists for standard genome sequencing and annotation.</title>
        <authorList>
            <consortium name="The Broad Institute Genomics Platform"/>
            <consortium name="The Broad Institute Genome Sequencing Center for Infectious Disease"/>
            <person name="Wu L."/>
            <person name="Ma J."/>
        </authorList>
    </citation>
    <scope>NUCLEOTIDE SEQUENCE [LARGE SCALE GENOMIC DNA]</scope>
    <source>
        <strain evidence="1 2">JCM 4087</strain>
    </source>
</reference>
<accession>A0ABN3WWP4</accession>
<evidence type="ECO:0008006" key="3">
    <source>
        <dbReference type="Google" id="ProtNLM"/>
    </source>
</evidence>
<gene>
    <name evidence="1" type="ORF">GCM10020221_25220</name>
</gene>
<evidence type="ECO:0000313" key="2">
    <source>
        <dbReference type="Proteomes" id="UP001501102"/>
    </source>
</evidence>
<proteinExistence type="predicted"/>
<comment type="caution">
    <text evidence="1">The sequence shown here is derived from an EMBL/GenBank/DDBJ whole genome shotgun (WGS) entry which is preliminary data.</text>
</comment>
<dbReference type="Proteomes" id="UP001501102">
    <property type="component" value="Unassembled WGS sequence"/>
</dbReference>
<dbReference type="EMBL" id="BAAAXZ010000096">
    <property type="protein sequence ID" value="GAA2928256.1"/>
    <property type="molecule type" value="Genomic_DNA"/>
</dbReference>
<protein>
    <recommendedName>
        <fullName evidence="3">DUF559 domain-containing protein</fullName>
    </recommendedName>
</protein>